<sequence length="84" mass="10042">MIACLALATIHRGVFHYALKEEELLDFLYFPDTPFARTLRKRPRLKIFQTPLGEINRLYQQTYSLYHCEPLMDDPEDSDHIDWL</sequence>
<name>A0ABU3F101_9ENTE</name>
<accession>A0ABU3F101</accession>
<proteinExistence type="predicted"/>
<dbReference type="Proteomes" id="UP001252875">
    <property type="component" value="Unassembled WGS sequence"/>
</dbReference>
<dbReference type="RefSeq" id="WP_311823068.1">
    <property type="nucleotide sequence ID" value="NZ_JARPYF010000008.1"/>
</dbReference>
<protein>
    <submittedName>
        <fullName evidence="1">Uncharacterized protein</fullName>
    </submittedName>
</protein>
<reference evidence="1 2" key="1">
    <citation type="submission" date="2023-03" db="EMBL/GenBank/DDBJ databases">
        <authorList>
            <person name="Shen W."/>
            <person name="Cai J."/>
        </authorList>
    </citation>
    <scope>NUCLEOTIDE SEQUENCE [LARGE SCALE GENOMIC DNA]</scope>
    <source>
        <strain evidence="1 2">D6-4</strain>
    </source>
</reference>
<comment type="caution">
    <text evidence="1">The sequence shown here is derived from an EMBL/GenBank/DDBJ whole genome shotgun (WGS) entry which is preliminary data.</text>
</comment>
<evidence type="ECO:0000313" key="1">
    <source>
        <dbReference type="EMBL" id="MDT2600808.1"/>
    </source>
</evidence>
<gene>
    <name evidence="1" type="ORF">P7D85_13555</name>
</gene>
<dbReference type="EMBL" id="JARPYI010000008">
    <property type="protein sequence ID" value="MDT2600808.1"/>
    <property type="molecule type" value="Genomic_DNA"/>
</dbReference>
<keyword evidence="2" id="KW-1185">Reference proteome</keyword>
<organism evidence="1 2">
    <name type="scientific">Enterococcus hulanensis</name>
    <dbReference type="NCBI Taxonomy" id="2559929"/>
    <lineage>
        <taxon>Bacteria</taxon>
        <taxon>Bacillati</taxon>
        <taxon>Bacillota</taxon>
        <taxon>Bacilli</taxon>
        <taxon>Lactobacillales</taxon>
        <taxon>Enterococcaceae</taxon>
        <taxon>Enterococcus</taxon>
    </lineage>
</organism>
<evidence type="ECO:0000313" key="2">
    <source>
        <dbReference type="Proteomes" id="UP001252875"/>
    </source>
</evidence>